<dbReference type="InterPro" id="IPR043130">
    <property type="entry name" value="CDP-OH_PTrfase_TM_dom"/>
</dbReference>
<evidence type="ECO:0000256" key="5">
    <source>
        <dbReference type="RuleBase" id="RU003750"/>
    </source>
</evidence>
<keyword evidence="8" id="KW-1185">Reference proteome</keyword>
<feature type="transmembrane region" description="Helical" evidence="6">
    <location>
        <begin position="392"/>
        <end position="411"/>
    </location>
</feature>
<evidence type="ECO:0000256" key="6">
    <source>
        <dbReference type="SAM" id="Phobius"/>
    </source>
</evidence>
<reference evidence="7 8" key="1">
    <citation type="journal article" date="2020" name="ISME J.">
        <title>Uncovering the hidden diversity of litter-decomposition mechanisms in mushroom-forming fungi.</title>
        <authorList>
            <person name="Floudas D."/>
            <person name="Bentzer J."/>
            <person name="Ahren D."/>
            <person name="Johansson T."/>
            <person name="Persson P."/>
            <person name="Tunlid A."/>
        </authorList>
    </citation>
    <scope>NUCLEOTIDE SEQUENCE [LARGE SCALE GENOMIC DNA]</scope>
    <source>
        <strain evidence="7 8">CBS 101986</strain>
    </source>
</reference>
<sequence>MYARTRQRQQISTLSRNIGQKMGYVPQHALENLKKYQYKGVDKSIVSRYVLNPFWNWFVTLWPLSVAPNTITLTGLSIVFFNFLTLLYYDPAYLVENDVAPGKGSGAAVGPPHWVYYTAWRRNIRGMEGESCKGTWDDGIGDGRGRERGRTFVGGQPFAATLLFSSPGDASERPEQGSVGHEDVERRLGHISGAGNATVMMSSFTWAISLFAYQSLDAIDGKQARRTGMAGPLGEMFDHGCDAINTTLEVILASRALGLGRSWWTVASQIATLANFYLTTWEEWHTGQLYLGYFSGPVEGILMIVAIFAISGYYGPQFWDQRFFTFFHIEHLPLISKLPNLPLNESFMVFGALGLLFNISSSYMNVRAATKGEKSTIISTHSNDPKTRTSPLLLLLPFVFSAAIQVLWLAHPRWNDSYILDSAAFVPFLCAWGLQFAHMVGRMIMAHVTKGPFPVWDWVWVWSLAGAVDAHLPVFGMSPIIQTSARNSAIFVYVTLLISVLTYARFVTLVISDITNYMGIACFTVRKKNASGEWVDVVPEKAGEAKKAK</sequence>
<comment type="subcellular location">
    <subcellularLocation>
        <location evidence="1">Membrane</location>
    </subcellularLocation>
</comment>
<feature type="transmembrane region" description="Helical" evidence="6">
    <location>
        <begin position="490"/>
        <end position="511"/>
    </location>
</feature>
<dbReference type="GO" id="GO:0008654">
    <property type="term" value="P:phospholipid biosynthetic process"/>
    <property type="evidence" value="ECO:0007669"/>
    <property type="project" value="InterPro"/>
</dbReference>
<evidence type="ECO:0000313" key="8">
    <source>
        <dbReference type="Proteomes" id="UP000567179"/>
    </source>
</evidence>
<dbReference type="Pfam" id="PF01066">
    <property type="entry name" value="CDP-OH_P_transf"/>
    <property type="match status" value="1"/>
</dbReference>
<name>A0A8H5AYF0_9AGAR</name>
<evidence type="ECO:0000313" key="7">
    <source>
        <dbReference type="EMBL" id="KAF5312397.1"/>
    </source>
</evidence>
<comment type="caution">
    <text evidence="7">The sequence shown here is derived from an EMBL/GenBank/DDBJ whole genome shotgun (WGS) entry which is preliminary data.</text>
</comment>
<proteinExistence type="inferred from homology"/>
<dbReference type="PROSITE" id="PS00379">
    <property type="entry name" value="CDP_ALCOHOL_P_TRANSF"/>
    <property type="match status" value="1"/>
</dbReference>
<feature type="transmembrane region" description="Helical" evidence="6">
    <location>
        <begin position="70"/>
        <end position="89"/>
    </location>
</feature>
<accession>A0A8H5AYF0</accession>
<keyword evidence="6" id="KW-1133">Transmembrane helix</keyword>
<keyword evidence="6" id="KW-0812">Transmembrane</keyword>
<dbReference type="OrthoDB" id="196717at2759"/>
<feature type="transmembrane region" description="Helical" evidence="6">
    <location>
        <begin position="45"/>
        <end position="64"/>
    </location>
</feature>
<dbReference type="AlphaFoldDB" id="A0A8H5AYF0"/>
<keyword evidence="4 6" id="KW-0472">Membrane</keyword>
<feature type="transmembrane region" description="Helical" evidence="6">
    <location>
        <begin position="458"/>
        <end position="478"/>
    </location>
</feature>
<dbReference type="PANTHER" id="PTHR10414">
    <property type="entry name" value="ETHANOLAMINEPHOSPHOTRANSFERASE"/>
    <property type="match status" value="1"/>
</dbReference>
<dbReference type="GO" id="GO:0016780">
    <property type="term" value="F:phosphotransferase activity, for other substituted phosphate groups"/>
    <property type="evidence" value="ECO:0007669"/>
    <property type="project" value="InterPro"/>
</dbReference>
<dbReference type="Gene3D" id="1.20.120.1760">
    <property type="match status" value="1"/>
</dbReference>
<dbReference type="PANTHER" id="PTHR10414:SF37">
    <property type="entry name" value="BB IN A BOXCAR, ISOFORM C"/>
    <property type="match status" value="1"/>
</dbReference>
<feature type="transmembrane region" description="Helical" evidence="6">
    <location>
        <begin position="417"/>
        <end position="437"/>
    </location>
</feature>
<organism evidence="7 8">
    <name type="scientific">Psilocybe cf. subviscida</name>
    <dbReference type="NCBI Taxonomy" id="2480587"/>
    <lineage>
        <taxon>Eukaryota</taxon>
        <taxon>Fungi</taxon>
        <taxon>Dikarya</taxon>
        <taxon>Basidiomycota</taxon>
        <taxon>Agaricomycotina</taxon>
        <taxon>Agaricomycetes</taxon>
        <taxon>Agaricomycetidae</taxon>
        <taxon>Agaricales</taxon>
        <taxon>Agaricineae</taxon>
        <taxon>Strophariaceae</taxon>
        <taxon>Psilocybe</taxon>
    </lineage>
</organism>
<evidence type="ECO:0008006" key="9">
    <source>
        <dbReference type="Google" id="ProtNLM"/>
    </source>
</evidence>
<feature type="transmembrane region" description="Helical" evidence="6">
    <location>
        <begin position="290"/>
        <end position="314"/>
    </location>
</feature>
<evidence type="ECO:0000256" key="3">
    <source>
        <dbReference type="ARBA" id="ARBA00022679"/>
    </source>
</evidence>
<protein>
    <recommendedName>
        <fullName evidence="9">Choline/ethanolaminephosphotransferase</fullName>
    </recommendedName>
</protein>
<dbReference type="EMBL" id="JAACJJ010000056">
    <property type="protein sequence ID" value="KAF5312397.1"/>
    <property type="molecule type" value="Genomic_DNA"/>
</dbReference>
<keyword evidence="3 5" id="KW-0808">Transferase</keyword>
<comment type="similarity">
    <text evidence="2 5">Belongs to the CDP-alcohol phosphatidyltransferase class-I family.</text>
</comment>
<dbReference type="InterPro" id="IPR014472">
    <property type="entry name" value="CHOPT"/>
</dbReference>
<dbReference type="InterPro" id="IPR048254">
    <property type="entry name" value="CDP_ALCOHOL_P_TRANSF_CS"/>
</dbReference>
<dbReference type="GO" id="GO:0016020">
    <property type="term" value="C:membrane"/>
    <property type="evidence" value="ECO:0007669"/>
    <property type="project" value="UniProtKB-SubCell"/>
</dbReference>
<feature type="transmembrane region" description="Helical" evidence="6">
    <location>
        <begin position="347"/>
        <end position="366"/>
    </location>
</feature>
<dbReference type="Proteomes" id="UP000567179">
    <property type="component" value="Unassembled WGS sequence"/>
</dbReference>
<gene>
    <name evidence="7" type="ORF">D9619_002322</name>
</gene>
<evidence type="ECO:0000256" key="2">
    <source>
        <dbReference type="ARBA" id="ARBA00010441"/>
    </source>
</evidence>
<evidence type="ECO:0000256" key="1">
    <source>
        <dbReference type="ARBA" id="ARBA00004370"/>
    </source>
</evidence>
<evidence type="ECO:0000256" key="4">
    <source>
        <dbReference type="ARBA" id="ARBA00023136"/>
    </source>
</evidence>
<dbReference type="InterPro" id="IPR000462">
    <property type="entry name" value="CDP-OH_P_trans"/>
</dbReference>